<dbReference type="GeneID" id="42799141"/>
<dbReference type="GO" id="GO:0006508">
    <property type="term" value="P:proteolysis"/>
    <property type="evidence" value="ECO:0007669"/>
    <property type="project" value="UniProtKB-KW"/>
</dbReference>
<dbReference type="PIRSF" id="PIRSF032623">
    <property type="entry name" value="Peptidase_SSO2181_prd"/>
    <property type="match status" value="1"/>
</dbReference>
<dbReference type="Pfam" id="PF00082">
    <property type="entry name" value="Peptidase_S8"/>
    <property type="match status" value="1"/>
</dbReference>
<evidence type="ECO:0000256" key="4">
    <source>
        <dbReference type="ARBA" id="ARBA00022801"/>
    </source>
</evidence>
<dbReference type="InterPro" id="IPR017001">
    <property type="entry name" value="Pept_S53_physarolisin-II_arc"/>
</dbReference>
<dbReference type="InterPro" id="IPR015366">
    <property type="entry name" value="S53_propep"/>
</dbReference>
<keyword evidence="2" id="KW-0645">Protease</keyword>
<dbReference type="SMART" id="SM00944">
    <property type="entry name" value="Pro-kuma_activ"/>
    <property type="match status" value="1"/>
</dbReference>
<keyword evidence="11" id="KW-1185">Reference proteome</keyword>
<dbReference type="CDD" id="cd04056">
    <property type="entry name" value="Peptidases_S53"/>
    <property type="match status" value="1"/>
</dbReference>
<evidence type="ECO:0000256" key="6">
    <source>
        <dbReference type="ARBA" id="ARBA00022837"/>
    </source>
</evidence>
<sequence>MIKLHSVILLILFMINLLTFFGISTSTYASYVGPEIGNSQPIGYLNPQQPICIGILIPPKNMNELYLLAQEVAYHQIKPIPTSQLFSMFAQKDKEDQIIKFLNESGFHLVYRSPFAIIAEGYVYQVKEAFHTELALYKDGNIVYYMPTSKPIVPSEFSGVMIQGLTNYTNVNYQLNLIVLGKVKGNTLIPNVNPEIANVTGFKYLSFAANMYTPQDIIGAYNITQGGKNVTIAIIDPYGDPTILEDLALFDKEFHLPPANISIIPIGPYDPIFGLSTGWYIETALDVETAHAIAPYAHIDLVVPSSVTFIPEAIDYIVSNDVAQVVSMSFGIPENVLGASGLFVVFQGTAYPNTPYWDYYFALGTVEGITFLASSGDEGATAGGLSTYSGVSYPATSPFVTAVGGTTLFVNVTSGYLSTENSTATYGYETAWSFDNMFYFPYVASDGGYSEIYPKPWYQMMINGTTRPNPDVAAVANPNTGEIIYVLGQQEVIGGTSLSAPIWAGIVADIISQTHKPIGLLNNILYWIYSNSSLYQKAFHQITFGFNGLYTAHSGYNLVTGLGSPDYYWLLKAVEYYESIPRLDVSVTAVESNVQYPWFMYNSTFTILAKISYPNGTEVTNGSFNAYIYTIKGLLTSLPLIFNGSYWEAEYTITPSDPPNIWYIVVNGTVGNLSGVGAYEIDVGLSVNIISPVPFPYSLSIPPNTPFSIEACVYYPNLTPANVSLEAHFVQNNAIVYNVTLLPTSTPGLYRGVFAVVTPSKEGVFVMFVNDTYGCAFSYETIGGLNLFTFIFTPIDDGFPSISPNQNITILAFTFDQSGLGIFTSNVTAYIYSPKGNLVGEVNLKPATEATQFGVYNLFGFQEGNFTIPANASPGFYRVVIVGVYNGSIGLEEMNYTTYFYVSPSTLSVDVKSVGEVFEGQYIKVYANITYPNGTEVTTGIFTATLIPYQNENQQIFLESENGVPLQYNSTLKEWVGLLRVPGGINATVYTGNSLYSLAGPWKIAIAGASYNGYNSLSYGEYVQVEPYVYLPSLNLGSSKIMYLPPFITEVNGTYEIQGVYIPALNLSNGKYMIQNSIIGSLVSQNSTVIIEGSTISTITSLNSNLELENTKIEDSQVGIYSIDSNITLSSITFENINLALKYVNSNIVTSSTSFINVSKISNFPTPQLSYPNQITYPTSYILVNITNYNTSVLKIIKVLVDGKPVNFSVSQGINGVEVKIPFNSTEMPSGVNTVLLKVYNGMYYDLSFSVDNQYPFQSLSSSVASSVSSTRTLALALGLVAIILSVLAIIITFRKGGGKSGK</sequence>
<dbReference type="PROSITE" id="PS51695">
    <property type="entry name" value="SEDOLISIN"/>
    <property type="match status" value="1"/>
</dbReference>
<evidence type="ECO:0000256" key="1">
    <source>
        <dbReference type="ARBA" id="ARBA00001913"/>
    </source>
</evidence>
<keyword evidence="5" id="KW-0720">Serine protease</keyword>
<dbReference type="Pfam" id="PF09286">
    <property type="entry name" value="Pro-kuma_activ"/>
    <property type="match status" value="1"/>
</dbReference>
<dbReference type="CDD" id="cd11377">
    <property type="entry name" value="Pro-peptidase_S53"/>
    <property type="match status" value="1"/>
</dbReference>
<evidence type="ECO:0000256" key="8">
    <source>
        <dbReference type="SAM" id="Phobius"/>
    </source>
</evidence>
<protein>
    <submittedName>
        <fullName evidence="10">Peptidase S53</fullName>
    </submittedName>
</protein>
<accession>A0A650CQE3</accession>
<dbReference type="SUPFAM" id="SSF52743">
    <property type="entry name" value="Subtilisin-like"/>
    <property type="match status" value="1"/>
</dbReference>
<dbReference type="Proteomes" id="UP000423396">
    <property type="component" value="Chromosome"/>
</dbReference>
<dbReference type="InterPro" id="IPR000209">
    <property type="entry name" value="Peptidase_S8/S53_dom"/>
</dbReference>
<dbReference type="GO" id="GO:0046872">
    <property type="term" value="F:metal ion binding"/>
    <property type="evidence" value="ECO:0007669"/>
    <property type="project" value="UniProtKB-KW"/>
</dbReference>
<dbReference type="PANTHER" id="PTHR14218">
    <property type="entry name" value="PROTEASE S8 TRIPEPTIDYL PEPTIDASE I CLN2"/>
    <property type="match status" value="1"/>
</dbReference>
<dbReference type="GO" id="GO:0008240">
    <property type="term" value="F:tripeptidyl-peptidase activity"/>
    <property type="evidence" value="ECO:0007669"/>
    <property type="project" value="TreeGrafter"/>
</dbReference>
<dbReference type="GO" id="GO:0004252">
    <property type="term" value="F:serine-type endopeptidase activity"/>
    <property type="evidence" value="ECO:0007669"/>
    <property type="project" value="InterPro"/>
</dbReference>
<reference evidence="10 11" key="1">
    <citation type="submission" date="2019-10" db="EMBL/GenBank/DDBJ databases">
        <title>Genome Sequences from Six Type Strain Members of the Archaeal Family Sulfolobaceae: Acidianus ambivalens, Acidianus infernus, Metallosphaera prunae, Stygiolobus azoricus, Sulfolobus metallicus, and Sulfurisphaera ohwakuensis.</title>
        <authorList>
            <person name="Counts J.A."/>
            <person name="Kelly R.M."/>
        </authorList>
    </citation>
    <scope>NUCLEOTIDE SEQUENCE [LARGE SCALE GENOMIC DNA]</scope>
    <source>
        <strain evidence="10 11">FC6</strain>
    </source>
</reference>
<dbReference type="InterPro" id="IPR050819">
    <property type="entry name" value="Tripeptidyl-peptidase_I"/>
</dbReference>
<evidence type="ECO:0000259" key="9">
    <source>
        <dbReference type="PROSITE" id="PS51695"/>
    </source>
</evidence>
<evidence type="ECO:0000256" key="7">
    <source>
        <dbReference type="ARBA" id="ARBA00023145"/>
    </source>
</evidence>
<dbReference type="SUPFAM" id="SSF54897">
    <property type="entry name" value="Protease propeptides/inhibitors"/>
    <property type="match status" value="1"/>
</dbReference>
<proteinExistence type="predicted"/>
<dbReference type="EMBL" id="CP045483">
    <property type="protein sequence ID" value="QGR20056.1"/>
    <property type="molecule type" value="Genomic_DNA"/>
</dbReference>
<dbReference type="InterPro" id="IPR023828">
    <property type="entry name" value="Peptidase_S8_Ser-AS"/>
</dbReference>
<evidence type="ECO:0000313" key="10">
    <source>
        <dbReference type="EMBL" id="QGR20056.1"/>
    </source>
</evidence>
<dbReference type="OrthoDB" id="56693at2157"/>
<dbReference type="PANTHER" id="PTHR14218:SF15">
    <property type="entry name" value="TRIPEPTIDYL-PEPTIDASE 1"/>
    <property type="match status" value="1"/>
</dbReference>
<keyword evidence="6" id="KW-0106">Calcium</keyword>
<keyword evidence="8" id="KW-1133">Transmembrane helix</keyword>
<dbReference type="PROSITE" id="PS00138">
    <property type="entry name" value="SUBTILASE_SER"/>
    <property type="match status" value="1"/>
</dbReference>
<keyword evidence="3" id="KW-0479">Metal-binding</keyword>
<dbReference type="InterPro" id="IPR036852">
    <property type="entry name" value="Peptidase_S8/S53_dom_sf"/>
</dbReference>
<name>A0A650CQE3_9CREN</name>
<evidence type="ECO:0000256" key="5">
    <source>
        <dbReference type="ARBA" id="ARBA00022825"/>
    </source>
</evidence>
<keyword evidence="7" id="KW-0865">Zymogen</keyword>
<comment type="cofactor">
    <cofactor evidence="1">
        <name>Ca(2+)</name>
        <dbReference type="ChEBI" id="CHEBI:29108"/>
    </cofactor>
</comment>
<evidence type="ECO:0000313" key="11">
    <source>
        <dbReference type="Proteomes" id="UP000423396"/>
    </source>
</evidence>
<keyword evidence="8" id="KW-0472">Membrane</keyword>
<dbReference type="Gene3D" id="3.40.50.200">
    <property type="entry name" value="Peptidase S8/S53 domain"/>
    <property type="match status" value="1"/>
</dbReference>
<dbReference type="KEGG" id="sazo:D1868_08685"/>
<dbReference type="InterPro" id="IPR030400">
    <property type="entry name" value="Sedolisin_dom"/>
</dbReference>
<feature type="transmembrane region" description="Helical" evidence="8">
    <location>
        <begin position="1274"/>
        <end position="1294"/>
    </location>
</feature>
<keyword evidence="8" id="KW-0812">Transmembrane</keyword>
<evidence type="ECO:0000256" key="3">
    <source>
        <dbReference type="ARBA" id="ARBA00022723"/>
    </source>
</evidence>
<evidence type="ECO:0000256" key="2">
    <source>
        <dbReference type="ARBA" id="ARBA00022670"/>
    </source>
</evidence>
<organism evidence="10 11">
    <name type="scientific">Stygiolobus azoricus</name>
    <dbReference type="NCBI Taxonomy" id="41675"/>
    <lineage>
        <taxon>Archaea</taxon>
        <taxon>Thermoproteota</taxon>
        <taxon>Thermoprotei</taxon>
        <taxon>Sulfolobales</taxon>
        <taxon>Sulfolobaceae</taxon>
        <taxon>Stygiolobus</taxon>
    </lineage>
</organism>
<dbReference type="RefSeq" id="WP_156007472.1">
    <property type="nucleotide sequence ID" value="NZ_CP045483.1"/>
</dbReference>
<keyword evidence="4" id="KW-0378">Hydrolase</keyword>
<feature type="domain" description="Peptidase S53" evidence="9">
    <location>
        <begin position="211"/>
        <end position="577"/>
    </location>
</feature>
<gene>
    <name evidence="10" type="ORF">D1868_08685</name>
</gene>